<evidence type="ECO:0000313" key="1">
    <source>
        <dbReference type="EMBL" id="MBA9002917.1"/>
    </source>
</evidence>
<keyword evidence="2" id="KW-1185">Reference proteome</keyword>
<dbReference type="Proteomes" id="UP000539313">
    <property type="component" value="Unassembled WGS sequence"/>
</dbReference>
<dbReference type="Pfam" id="PF02575">
    <property type="entry name" value="YbaB_DNA_bd"/>
    <property type="match status" value="1"/>
</dbReference>
<reference evidence="1 2" key="1">
    <citation type="submission" date="2020-08" db="EMBL/GenBank/DDBJ databases">
        <title>Sequencing the genomes of 1000 actinobacteria strains.</title>
        <authorList>
            <person name="Klenk H.-P."/>
        </authorList>
    </citation>
    <scope>NUCLEOTIDE SEQUENCE [LARGE SCALE GENOMIC DNA]</scope>
    <source>
        <strain evidence="1 2">DSM 45823</strain>
    </source>
</reference>
<name>A0A7W3MW65_9ACTN</name>
<dbReference type="RefSeq" id="WP_182704824.1">
    <property type="nucleotide sequence ID" value="NZ_JACJII010000001.1"/>
</dbReference>
<dbReference type="AlphaFoldDB" id="A0A7W3MW65"/>
<dbReference type="GO" id="GO:0003677">
    <property type="term" value="F:DNA binding"/>
    <property type="evidence" value="ECO:0007669"/>
    <property type="project" value="UniProtKB-KW"/>
</dbReference>
<protein>
    <submittedName>
        <fullName evidence="1">DNA-binding protein YbaB</fullName>
    </submittedName>
</protein>
<gene>
    <name evidence="1" type="ORF">HNR21_001799</name>
</gene>
<dbReference type="InterPro" id="IPR036894">
    <property type="entry name" value="YbaB-like_sf"/>
</dbReference>
<dbReference type="EMBL" id="JACJII010000001">
    <property type="protein sequence ID" value="MBA9002917.1"/>
    <property type="molecule type" value="Genomic_DNA"/>
</dbReference>
<evidence type="ECO:0000313" key="2">
    <source>
        <dbReference type="Proteomes" id="UP000539313"/>
    </source>
</evidence>
<comment type="caution">
    <text evidence="1">The sequence shown here is derived from an EMBL/GenBank/DDBJ whole genome shotgun (WGS) entry which is preliminary data.</text>
</comment>
<sequence length="142" mass="15658">MIDFDPEEILRASERYAEKVRRAADEMDDLVGRAESEDGRIRVEWTDEQGVAKLEIDPRALRMASTELADVIAATIGRARADLAAKADMIAAEIFGPDGDPEAMVDDAETIQAQIDDFQAAFNGTLQDTSRILDSLNRFLGK</sequence>
<dbReference type="InterPro" id="IPR004401">
    <property type="entry name" value="YbaB/EbfC"/>
</dbReference>
<proteinExistence type="predicted"/>
<organism evidence="1 2">
    <name type="scientific">Thermomonospora cellulosilytica</name>
    <dbReference type="NCBI Taxonomy" id="1411118"/>
    <lineage>
        <taxon>Bacteria</taxon>
        <taxon>Bacillati</taxon>
        <taxon>Actinomycetota</taxon>
        <taxon>Actinomycetes</taxon>
        <taxon>Streptosporangiales</taxon>
        <taxon>Thermomonosporaceae</taxon>
        <taxon>Thermomonospora</taxon>
    </lineage>
</organism>
<dbReference type="Gene3D" id="3.30.1310.10">
    <property type="entry name" value="Nucleoid-associated protein YbaB-like domain"/>
    <property type="match status" value="1"/>
</dbReference>
<dbReference type="SUPFAM" id="SSF82607">
    <property type="entry name" value="YbaB-like"/>
    <property type="match status" value="1"/>
</dbReference>
<accession>A0A7W3MW65</accession>
<keyword evidence="1" id="KW-0238">DNA-binding</keyword>